<dbReference type="Pfam" id="PF05970">
    <property type="entry name" value="PIF1"/>
    <property type="match status" value="2"/>
</dbReference>
<dbReference type="PANTHER" id="PTHR47642">
    <property type="entry name" value="ATP-DEPENDENT DNA HELICASE"/>
    <property type="match status" value="1"/>
</dbReference>
<dbReference type="SUPFAM" id="SSF52540">
    <property type="entry name" value="P-loop containing nucleoside triphosphate hydrolases"/>
    <property type="match status" value="2"/>
</dbReference>
<comment type="function">
    <text evidence="2">Endonuclease that specifically degrades the RNA of RNA-DNA hybrids.</text>
</comment>
<dbReference type="CDD" id="cd18037">
    <property type="entry name" value="DEXSc_Pif1_like"/>
    <property type="match status" value="1"/>
</dbReference>
<dbReference type="GO" id="GO:0016787">
    <property type="term" value="F:hydrolase activity"/>
    <property type="evidence" value="ECO:0007669"/>
    <property type="project" value="UniProtKB-KW"/>
</dbReference>
<dbReference type="InterPro" id="IPR003593">
    <property type="entry name" value="AAA+_ATPase"/>
</dbReference>
<dbReference type="InterPro" id="IPR027417">
    <property type="entry name" value="P-loop_NTPase"/>
</dbReference>
<dbReference type="SMART" id="SM00382">
    <property type="entry name" value="AAA"/>
    <property type="match status" value="1"/>
</dbReference>
<organism evidence="12 13">
    <name type="scientific">Kwoniella pini CBS 10737</name>
    <dbReference type="NCBI Taxonomy" id="1296096"/>
    <lineage>
        <taxon>Eukaryota</taxon>
        <taxon>Fungi</taxon>
        <taxon>Dikarya</taxon>
        <taxon>Basidiomycota</taxon>
        <taxon>Agaricomycotina</taxon>
        <taxon>Tremellomycetes</taxon>
        <taxon>Tremellales</taxon>
        <taxon>Cryptococcaceae</taxon>
        <taxon>Kwoniella</taxon>
    </lineage>
</organism>
<sequence>MPKAKWYAVRVGRRPGVYATWEEAARQVNGYPGAVHKSFPHPKAAEGWYRAGLRQRPANTSSSVRYNDPEQSIKTEDLNGGIPSTNHVKRPYTHPTSMVTGPAVNTDIGPSSSASEPDLSSQQEEILKRILKGENYFFTGSAGTGKSVLLRAIIKAFRQREEDERILEEDRWRRYLSGEVNNERSEVQRWKLGVTASTGMAGVNIGGSTVHSWAGIGLGELPAEKLYQNVLRNKITAKRWKTTGALIIDEVSMIGAKLFDKLEYIGRKIRKSTEPFGGLQIILSGDFYQLPPVTKGSSSTTSFAFEAESWERVIPKDNMSALTRVFRQKEDAFVRILESMRRGVIASKDIDVLKGLERTVEYPKGVEPVGLYPQKAEVAAINADRLKALDSPSQVFMAFDVPGITSQGYALDTARATHSLNRNTIWPQELELKIGALVMLVILTPNQDGVLVNGSTGTVVDFMTIAEALAVNIRPVSGSFGLSPDTKVRWPVVEFIPSKFASGNIAKRVLVPQMTVDVLNASGRPEATRHQIPLILAWALTIHKSQGQTLERVKIDLNNIFVEGQTYVAISRAVSLDTLQILNFSAHKVMAHSRVIEWARPFEQEQKDEEEWDELMATADLT</sequence>
<comment type="catalytic activity">
    <reaction evidence="9">
        <text>ATP + H2O = ADP + phosphate + H(+)</text>
        <dbReference type="Rhea" id="RHEA:13065"/>
        <dbReference type="ChEBI" id="CHEBI:15377"/>
        <dbReference type="ChEBI" id="CHEBI:15378"/>
        <dbReference type="ChEBI" id="CHEBI:30616"/>
        <dbReference type="ChEBI" id="CHEBI:43474"/>
        <dbReference type="ChEBI" id="CHEBI:456216"/>
        <dbReference type="EC" id="5.6.2.3"/>
    </reaction>
</comment>
<accession>A0AAJ8MTR6</accession>
<evidence type="ECO:0000313" key="13">
    <source>
        <dbReference type="Proteomes" id="UP000094020"/>
    </source>
</evidence>
<evidence type="ECO:0000256" key="8">
    <source>
        <dbReference type="ARBA" id="ARBA00022842"/>
    </source>
</evidence>
<evidence type="ECO:0000256" key="9">
    <source>
        <dbReference type="RuleBase" id="RU363044"/>
    </source>
</evidence>
<evidence type="ECO:0000256" key="2">
    <source>
        <dbReference type="ARBA" id="ARBA00004065"/>
    </source>
</evidence>
<dbReference type="AlphaFoldDB" id="A0AAJ8MTR6"/>
<comment type="cofactor">
    <cofactor evidence="1 9">
        <name>Mg(2+)</name>
        <dbReference type="ChEBI" id="CHEBI:18420"/>
    </cofactor>
</comment>
<keyword evidence="7 9" id="KW-0378">Hydrolase</keyword>
<dbReference type="KEGG" id="kpin:30174035"/>
<dbReference type="GO" id="GO:0046872">
    <property type="term" value="F:metal ion binding"/>
    <property type="evidence" value="ECO:0007669"/>
    <property type="project" value="UniProtKB-KW"/>
</dbReference>
<dbReference type="CDD" id="cd18809">
    <property type="entry name" value="SF1_C_RecD"/>
    <property type="match status" value="1"/>
</dbReference>
<dbReference type="RefSeq" id="XP_070059602.1">
    <property type="nucleotide sequence ID" value="XM_070203501.1"/>
</dbReference>
<evidence type="ECO:0000256" key="7">
    <source>
        <dbReference type="ARBA" id="ARBA00022801"/>
    </source>
</evidence>
<comment type="similarity">
    <text evidence="9">Belongs to the helicase family.</text>
</comment>
<evidence type="ECO:0000256" key="5">
    <source>
        <dbReference type="ARBA" id="ARBA00022723"/>
    </source>
</evidence>
<keyword evidence="9" id="KW-0233">DNA recombination</keyword>
<feature type="region of interest" description="Disordered" evidence="10">
    <location>
        <begin position="56"/>
        <end position="121"/>
    </location>
</feature>
<gene>
    <name evidence="12" type="ORF">I206_107340</name>
</gene>
<keyword evidence="5" id="KW-0479">Metal-binding</keyword>
<keyword evidence="4" id="KW-0540">Nuclease</keyword>
<evidence type="ECO:0000259" key="11">
    <source>
        <dbReference type="SMART" id="SM00382"/>
    </source>
</evidence>
<proteinExistence type="inferred from homology"/>
<dbReference type="GO" id="GO:0006281">
    <property type="term" value="P:DNA repair"/>
    <property type="evidence" value="ECO:0007669"/>
    <property type="project" value="UniProtKB-KW"/>
</dbReference>
<dbReference type="InterPro" id="IPR010285">
    <property type="entry name" value="DNA_helicase_pif1-like_DEAD"/>
</dbReference>
<evidence type="ECO:0000256" key="3">
    <source>
        <dbReference type="ARBA" id="ARBA00005300"/>
    </source>
</evidence>
<evidence type="ECO:0000313" key="12">
    <source>
        <dbReference type="EMBL" id="WWC73373.1"/>
    </source>
</evidence>
<evidence type="ECO:0000256" key="10">
    <source>
        <dbReference type="SAM" id="MobiDB-lite"/>
    </source>
</evidence>
<keyword evidence="9" id="KW-0547">Nucleotide-binding</keyword>
<keyword evidence="9" id="KW-0227">DNA damage</keyword>
<dbReference type="InterPro" id="IPR011320">
    <property type="entry name" value="RNase_H1_N"/>
</dbReference>
<evidence type="ECO:0000256" key="6">
    <source>
        <dbReference type="ARBA" id="ARBA00022759"/>
    </source>
</evidence>
<dbReference type="InterPro" id="IPR009027">
    <property type="entry name" value="Ribosomal_bL9/RNase_H1_N"/>
</dbReference>
<keyword evidence="9" id="KW-0234">DNA repair</keyword>
<dbReference type="GO" id="GO:0005524">
    <property type="term" value="F:ATP binding"/>
    <property type="evidence" value="ECO:0007669"/>
    <property type="project" value="UniProtKB-KW"/>
</dbReference>
<dbReference type="SUPFAM" id="SSF55658">
    <property type="entry name" value="L9 N-domain-like"/>
    <property type="match status" value="1"/>
</dbReference>
<dbReference type="FunFam" id="3.40.970.10:FF:000002">
    <property type="entry name" value="Ribonuclease H"/>
    <property type="match status" value="1"/>
</dbReference>
<reference evidence="12" key="1">
    <citation type="submission" date="2013-07" db="EMBL/GenBank/DDBJ databases">
        <authorList>
            <consortium name="The Broad Institute Genome Sequencing Platform"/>
            <person name="Cuomo C."/>
            <person name="Litvintseva A."/>
            <person name="Chen Y."/>
            <person name="Heitman J."/>
            <person name="Sun S."/>
            <person name="Springer D."/>
            <person name="Dromer F."/>
            <person name="Young S.K."/>
            <person name="Zeng Q."/>
            <person name="Gargeya S."/>
            <person name="Fitzgerald M."/>
            <person name="Abouelleil A."/>
            <person name="Alvarado L."/>
            <person name="Berlin A.M."/>
            <person name="Chapman S.B."/>
            <person name="Dewar J."/>
            <person name="Goldberg J."/>
            <person name="Griggs A."/>
            <person name="Gujja S."/>
            <person name="Hansen M."/>
            <person name="Howarth C."/>
            <person name="Imamovic A."/>
            <person name="Larimer J."/>
            <person name="McCowan C."/>
            <person name="Murphy C."/>
            <person name="Pearson M."/>
            <person name="Priest M."/>
            <person name="Roberts A."/>
            <person name="Saif S."/>
            <person name="Shea T."/>
            <person name="Sykes S."/>
            <person name="Wortman J."/>
            <person name="Nusbaum C."/>
            <person name="Birren B."/>
        </authorList>
    </citation>
    <scope>NUCLEOTIDE SEQUENCE</scope>
    <source>
        <strain evidence="12">CBS 10737</strain>
    </source>
</reference>
<keyword evidence="9" id="KW-0067">ATP-binding</keyword>
<name>A0AAJ8MTR6_9TREE</name>
<dbReference type="EC" id="5.6.2.3" evidence="9"/>
<dbReference type="GeneID" id="30174035"/>
<dbReference type="Pfam" id="PF01693">
    <property type="entry name" value="Cauli_VI"/>
    <property type="match status" value="1"/>
</dbReference>
<keyword evidence="8" id="KW-0460">Magnesium</keyword>
<dbReference type="Gene3D" id="3.40.50.300">
    <property type="entry name" value="P-loop containing nucleotide triphosphate hydrolases"/>
    <property type="match status" value="2"/>
</dbReference>
<feature type="compositionally biased region" description="Polar residues" evidence="10">
    <location>
        <begin position="57"/>
        <end position="66"/>
    </location>
</feature>
<keyword evidence="9" id="KW-0347">Helicase</keyword>
<protein>
    <recommendedName>
        <fullName evidence="9">ATP-dependent DNA helicase</fullName>
        <ecNumber evidence="9">5.6.2.3</ecNumber>
    </recommendedName>
</protein>
<keyword evidence="13" id="KW-1185">Reference proteome</keyword>
<dbReference type="GO" id="GO:0004519">
    <property type="term" value="F:endonuclease activity"/>
    <property type="evidence" value="ECO:0007669"/>
    <property type="project" value="UniProtKB-KW"/>
</dbReference>
<dbReference type="InterPro" id="IPR051055">
    <property type="entry name" value="PIF1_helicase"/>
</dbReference>
<evidence type="ECO:0000256" key="4">
    <source>
        <dbReference type="ARBA" id="ARBA00022722"/>
    </source>
</evidence>
<dbReference type="InterPro" id="IPR037056">
    <property type="entry name" value="RNase_H1_N_sf"/>
</dbReference>
<dbReference type="EMBL" id="CP144529">
    <property type="protein sequence ID" value="WWC73373.1"/>
    <property type="molecule type" value="Genomic_DNA"/>
</dbReference>
<dbReference type="Proteomes" id="UP000094020">
    <property type="component" value="Chromosome 11"/>
</dbReference>
<keyword evidence="6" id="KW-0255">Endonuclease</keyword>
<dbReference type="GO" id="GO:0006310">
    <property type="term" value="P:DNA recombination"/>
    <property type="evidence" value="ECO:0007669"/>
    <property type="project" value="UniProtKB-KW"/>
</dbReference>
<comment type="similarity">
    <text evidence="3">Belongs to the RNase H family.</text>
</comment>
<feature type="compositionally biased region" description="Low complexity" evidence="10">
    <location>
        <begin position="111"/>
        <end position="121"/>
    </location>
</feature>
<feature type="compositionally biased region" description="Basic and acidic residues" evidence="10">
    <location>
        <begin position="67"/>
        <end position="77"/>
    </location>
</feature>
<feature type="domain" description="AAA+ ATPase" evidence="11">
    <location>
        <begin position="132"/>
        <end position="320"/>
    </location>
</feature>
<dbReference type="Gene3D" id="3.40.970.10">
    <property type="entry name" value="Ribonuclease H1, N-terminal domain"/>
    <property type="match status" value="1"/>
</dbReference>
<dbReference type="PANTHER" id="PTHR47642:SF5">
    <property type="entry name" value="ATP-DEPENDENT DNA HELICASE"/>
    <property type="match status" value="1"/>
</dbReference>
<reference evidence="12" key="2">
    <citation type="submission" date="2024-02" db="EMBL/GenBank/DDBJ databases">
        <title>Comparative genomics of Cryptococcus and Kwoniella reveals pathogenesis evolution and contrasting modes of karyotype evolution via chromosome fusion or intercentromeric recombination.</title>
        <authorList>
            <person name="Coelho M.A."/>
            <person name="David-Palma M."/>
            <person name="Shea T."/>
            <person name="Bowers K."/>
            <person name="McGinley-Smith S."/>
            <person name="Mohammad A.W."/>
            <person name="Gnirke A."/>
            <person name="Yurkov A.M."/>
            <person name="Nowrousian M."/>
            <person name="Sun S."/>
            <person name="Cuomo C.A."/>
            <person name="Heitman J."/>
        </authorList>
    </citation>
    <scope>NUCLEOTIDE SEQUENCE</scope>
    <source>
        <strain evidence="12">CBS 10737</strain>
    </source>
</reference>
<dbReference type="GO" id="GO:0000723">
    <property type="term" value="P:telomere maintenance"/>
    <property type="evidence" value="ECO:0007669"/>
    <property type="project" value="InterPro"/>
</dbReference>
<evidence type="ECO:0000256" key="1">
    <source>
        <dbReference type="ARBA" id="ARBA00001946"/>
    </source>
</evidence>
<dbReference type="GO" id="GO:0043139">
    <property type="term" value="F:5'-3' DNA helicase activity"/>
    <property type="evidence" value="ECO:0007669"/>
    <property type="project" value="UniProtKB-EC"/>
</dbReference>